<sequence length="431" mass="47163">MGELQGRYNEQRMIYESLIERWTPIINGGGNSAERHSSSDIVTKAPHAQDHPLCKFWMRDQWTPYSQGGDLYHQRNADNKVLKYLEDRDGNVITKARVAEMAELQRSLWEKYRKEGRMPLKWSQADREVIMDHRTEMYQNFPELSLCDSHWKLKQFAGQNYPSWIQSAFTLEAGSSGAPLKPSDLPSTLLGIEAHSVPPACSTTPPHLPSLPPTPPPAQQGSILKDVQRRQSLLAKLCENDQGLPGCSKDATGGSGPVSPALPHSNAAPMDLFAATPSSMNDRLLMSSALPSTSEAPPPIPVDPIMAAGSMTASMCSPHVKISKLRVSKSSTTARNLAAAVFVKAHPHATATDFAAYLDGLSPEELIINETRQRFALAYTARDPGATVDILVDAFEMAAEDEVKIYRDAVVAAHAAKAKKVRSSKGKEKAV</sequence>
<gene>
    <name evidence="2" type="ORF">PYCCODRAFT_1464497</name>
</gene>
<dbReference type="STRING" id="1353009.A0A1Y2IZL6"/>
<dbReference type="AlphaFoldDB" id="A0A1Y2IZL6"/>
<proteinExistence type="predicted"/>
<organism evidence="2 3">
    <name type="scientific">Trametes coccinea (strain BRFM310)</name>
    <name type="common">Pycnoporus coccineus</name>
    <dbReference type="NCBI Taxonomy" id="1353009"/>
    <lineage>
        <taxon>Eukaryota</taxon>
        <taxon>Fungi</taxon>
        <taxon>Dikarya</taxon>
        <taxon>Basidiomycota</taxon>
        <taxon>Agaricomycotina</taxon>
        <taxon>Agaricomycetes</taxon>
        <taxon>Polyporales</taxon>
        <taxon>Polyporaceae</taxon>
        <taxon>Trametes</taxon>
    </lineage>
</organism>
<dbReference type="Proteomes" id="UP000193067">
    <property type="component" value="Unassembled WGS sequence"/>
</dbReference>
<feature type="compositionally biased region" description="Pro residues" evidence="1">
    <location>
        <begin position="206"/>
        <end position="218"/>
    </location>
</feature>
<name>A0A1Y2IZL6_TRAC3</name>
<dbReference type="EMBL" id="KZ084090">
    <property type="protein sequence ID" value="OSD06590.1"/>
    <property type="molecule type" value="Genomic_DNA"/>
</dbReference>
<keyword evidence="3" id="KW-1185">Reference proteome</keyword>
<evidence type="ECO:0000256" key="1">
    <source>
        <dbReference type="SAM" id="MobiDB-lite"/>
    </source>
</evidence>
<evidence type="ECO:0000313" key="3">
    <source>
        <dbReference type="Proteomes" id="UP000193067"/>
    </source>
</evidence>
<accession>A0A1Y2IZL6</accession>
<protein>
    <submittedName>
        <fullName evidence="2">Uncharacterized protein</fullName>
    </submittedName>
</protein>
<evidence type="ECO:0000313" key="2">
    <source>
        <dbReference type="EMBL" id="OSD06590.1"/>
    </source>
</evidence>
<dbReference type="OrthoDB" id="2757125at2759"/>
<feature type="region of interest" description="Disordered" evidence="1">
    <location>
        <begin position="200"/>
        <end position="221"/>
    </location>
</feature>
<reference evidence="2 3" key="1">
    <citation type="journal article" date="2015" name="Biotechnol. Biofuels">
        <title>Enhanced degradation of softwood versus hardwood by the white-rot fungus Pycnoporus coccineus.</title>
        <authorList>
            <person name="Couturier M."/>
            <person name="Navarro D."/>
            <person name="Chevret D."/>
            <person name="Henrissat B."/>
            <person name="Piumi F."/>
            <person name="Ruiz-Duenas F.J."/>
            <person name="Martinez A.T."/>
            <person name="Grigoriev I.V."/>
            <person name="Riley R."/>
            <person name="Lipzen A."/>
            <person name="Berrin J.G."/>
            <person name="Master E.R."/>
            <person name="Rosso M.N."/>
        </authorList>
    </citation>
    <scope>NUCLEOTIDE SEQUENCE [LARGE SCALE GENOMIC DNA]</scope>
    <source>
        <strain evidence="2 3">BRFM310</strain>
    </source>
</reference>